<dbReference type="InterPro" id="IPR025619">
    <property type="entry name" value="YlzJ"/>
</dbReference>
<dbReference type="OrthoDB" id="1683573at2"/>
<dbReference type="HOGENOM" id="CLU_189760_1_0_9"/>
<reference evidence="1 2" key="1">
    <citation type="journal article" date="2000" name="Nucleic Acids Res.">
        <title>Complete genome sequence of the alkaliphilic bacterium Bacillus halodurans and genomic sequence comparison with Bacillus subtilis.</title>
        <authorList>
            <person name="Takami H."/>
            <person name="Nakasone K."/>
            <person name="Takaki Y."/>
            <person name="Maeno G."/>
            <person name="Sasaki R."/>
            <person name="Masui N."/>
            <person name="Fuji F."/>
            <person name="Hirama C."/>
            <person name="Nakamura Y."/>
            <person name="Ogasawara N."/>
            <person name="Kuhara S."/>
            <person name="Horikoshi K."/>
        </authorList>
    </citation>
    <scope>NUCLEOTIDE SEQUENCE [LARGE SCALE GENOMIC DNA]</scope>
    <source>
        <strain evidence="2">ATCC BAA-125 / DSM 18197 / FERM 7344 / JCM 9153 / C-125</strain>
    </source>
</reference>
<accession>Q9KA94</accession>
<dbReference type="RefSeq" id="WP_010898549.1">
    <property type="nucleotide sequence ID" value="NC_002570.2"/>
</dbReference>
<evidence type="ECO:0000313" key="2">
    <source>
        <dbReference type="Proteomes" id="UP000001258"/>
    </source>
</evidence>
<sequence>MILYTMVPYESIFYEDTQPSGNVRTIDVDGAMVIVEEMSSSEYKVVRLISSNPRHYLESRFAPGTVIYAKPQL</sequence>
<evidence type="ECO:0000313" key="1">
    <source>
        <dbReference type="EMBL" id="BAB06115.1"/>
    </source>
</evidence>
<protein>
    <submittedName>
        <fullName evidence="1">BH2396 protein</fullName>
    </submittedName>
</protein>
<dbReference type="AlphaFoldDB" id="Q9KA94"/>
<dbReference type="eggNOG" id="ENOG5033ACS">
    <property type="taxonomic scope" value="Bacteria"/>
</dbReference>
<organism evidence="1 2">
    <name type="scientific">Halalkalibacterium halodurans (strain ATCC BAA-125 / DSM 18197 / FERM 7344 / JCM 9153 / C-125)</name>
    <name type="common">Bacillus halodurans</name>
    <dbReference type="NCBI Taxonomy" id="272558"/>
    <lineage>
        <taxon>Bacteria</taxon>
        <taxon>Bacillati</taxon>
        <taxon>Bacillota</taxon>
        <taxon>Bacilli</taxon>
        <taxon>Bacillales</taxon>
        <taxon>Bacillaceae</taxon>
        <taxon>Halalkalibacterium (ex Joshi et al. 2022)</taxon>
    </lineage>
</organism>
<dbReference type="Pfam" id="PF14035">
    <property type="entry name" value="YlzJ"/>
    <property type="match status" value="1"/>
</dbReference>
<dbReference type="STRING" id="272558.gene:10728294"/>
<gene>
    <name evidence="1" type="ordered locus">BH2396</name>
</gene>
<name>Q9KA94_HALH5</name>
<dbReference type="EMBL" id="BA000004">
    <property type="protein sequence ID" value="BAB06115.1"/>
    <property type="molecule type" value="Genomic_DNA"/>
</dbReference>
<dbReference type="Proteomes" id="UP000001258">
    <property type="component" value="Chromosome"/>
</dbReference>
<dbReference type="PIR" id="D83949">
    <property type="entry name" value="D83949"/>
</dbReference>
<proteinExistence type="predicted"/>
<dbReference type="KEGG" id="bha:BH2396"/>
<keyword evidence="2" id="KW-1185">Reference proteome</keyword>